<evidence type="ECO:0000259" key="2">
    <source>
        <dbReference type="Pfam" id="PF00651"/>
    </source>
</evidence>
<dbReference type="Proteomes" id="UP001470230">
    <property type="component" value="Unassembled WGS sequence"/>
</dbReference>
<sequence length="345" mass="40096">MFPIVYKQEHFTVDPSFLYDSSKKFQKLINENVLDRQTIHLRISYDNLSPRNINNFLKICQNQQTDVQNDELKEICLIAKIFQAEQIYNTGLNFIQNNIDSNFFIPDKDFDEMSGNQYLFLEPIEEKPLIHHLDMDELEFEDSTECPTPELSQSNNTNSESQNQNQKQQIHSVCYQITEDIPLLKRTRFYFSKGNHILYMAKPKKNDIYIGEGTNLHISDNKFENSAKISRTNENCVVNTDDQEFKITFIKSRESYSLATSFVNKGVKHIWKPKDPKSSTEFNGEYNHIPMSSKKNIILQNSNNRPTLIIRKMSNKVIEVECHPNVNPIIIFSIALSQILGPATL</sequence>
<proteinExistence type="predicted"/>
<organism evidence="3 4">
    <name type="scientific">Tritrichomonas musculus</name>
    <dbReference type="NCBI Taxonomy" id="1915356"/>
    <lineage>
        <taxon>Eukaryota</taxon>
        <taxon>Metamonada</taxon>
        <taxon>Parabasalia</taxon>
        <taxon>Tritrichomonadida</taxon>
        <taxon>Tritrichomonadidae</taxon>
        <taxon>Tritrichomonas</taxon>
    </lineage>
</organism>
<dbReference type="Pfam" id="PF00651">
    <property type="entry name" value="BTB"/>
    <property type="match status" value="1"/>
</dbReference>
<dbReference type="InterPro" id="IPR000210">
    <property type="entry name" value="BTB/POZ_dom"/>
</dbReference>
<feature type="domain" description="BTB" evidence="2">
    <location>
        <begin position="5"/>
        <end position="97"/>
    </location>
</feature>
<evidence type="ECO:0000256" key="1">
    <source>
        <dbReference type="SAM" id="MobiDB-lite"/>
    </source>
</evidence>
<keyword evidence="4" id="KW-1185">Reference proteome</keyword>
<feature type="region of interest" description="Disordered" evidence="1">
    <location>
        <begin position="141"/>
        <end position="167"/>
    </location>
</feature>
<reference evidence="3 4" key="1">
    <citation type="submission" date="2024-04" db="EMBL/GenBank/DDBJ databases">
        <title>Tritrichomonas musculus Genome.</title>
        <authorList>
            <person name="Alves-Ferreira E."/>
            <person name="Grigg M."/>
            <person name="Lorenzi H."/>
            <person name="Galac M."/>
        </authorList>
    </citation>
    <scope>NUCLEOTIDE SEQUENCE [LARGE SCALE GENOMIC DNA]</scope>
    <source>
        <strain evidence="3 4">EAF2021</strain>
    </source>
</reference>
<feature type="compositionally biased region" description="Low complexity" evidence="1">
    <location>
        <begin position="152"/>
        <end position="167"/>
    </location>
</feature>
<evidence type="ECO:0000313" key="4">
    <source>
        <dbReference type="Proteomes" id="UP001470230"/>
    </source>
</evidence>
<gene>
    <name evidence="3" type="ORF">M9Y10_006212</name>
</gene>
<protein>
    <recommendedName>
        <fullName evidence="2">BTB domain-containing protein</fullName>
    </recommendedName>
</protein>
<evidence type="ECO:0000313" key="3">
    <source>
        <dbReference type="EMBL" id="KAK8876028.1"/>
    </source>
</evidence>
<comment type="caution">
    <text evidence="3">The sequence shown here is derived from an EMBL/GenBank/DDBJ whole genome shotgun (WGS) entry which is preliminary data.</text>
</comment>
<accession>A0ABR2JDL0</accession>
<name>A0ABR2JDL0_9EUKA</name>
<dbReference type="EMBL" id="JAPFFF010000012">
    <property type="protein sequence ID" value="KAK8876028.1"/>
    <property type="molecule type" value="Genomic_DNA"/>
</dbReference>